<evidence type="ECO:0000256" key="1">
    <source>
        <dbReference type="ARBA" id="ARBA00022737"/>
    </source>
</evidence>
<dbReference type="PANTHER" id="PTHR32305">
    <property type="match status" value="1"/>
</dbReference>
<organism evidence="7 8">
    <name type="scientific">Streptococcus varani</name>
    <dbReference type="NCBI Taxonomy" id="1608583"/>
    <lineage>
        <taxon>Bacteria</taxon>
        <taxon>Bacillati</taxon>
        <taxon>Bacillota</taxon>
        <taxon>Bacilli</taxon>
        <taxon>Lactobacillales</taxon>
        <taxon>Streptococcaceae</taxon>
        <taxon>Streptococcus</taxon>
    </lineage>
</organism>
<feature type="compositionally biased region" description="Basic and acidic residues" evidence="2">
    <location>
        <begin position="63"/>
        <end position="79"/>
    </location>
</feature>
<feature type="domain" description="Teneurin-like YD-shell" evidence="6">
    <location>
        <begin position="1863"/>
        <end position="1999"/>
    </location>
</feature>
<keyword evidence="3" id="KW-0812">Transmembrane</keyword>
<keyword evidence="3" id="KW-1133">Transmembrane helix</keyword>
<dbReference type="InterPro" id="IPR045351">
    <property type="entry name" value="DUF6531"/>
</dbReference>
<dbReference type="OrthoDB" id="9771173at2"/>
<feature type="chain" id="PRO_5038332003" evidence="4">
    <location>
        <begin position="27"/>
        <end position="3129"/>
    </location>
</feature>
<feature type="region of interest" description="Disordered" evidence="2">
    <location>
        <begin position="54"/>
        <end position="96"/>
    </location>
</feature>
<evidence type="ECO:0000313" key="8">
    <source>
        <dbReference type="Proteomes" id="UP000198604"/>
    </source>
</evidence>
<dbReference type="Proteomes" id="UP000198604">
    <property type="component" value="Unassembled WGS sequence"/>
</dbReference>
<evidence type="ECO:0000313" key="7">
    <source>
        <dbReference type="EMBL" id="CQR24748.1"/>
    </source>
</evidence>
<dbReference type="SUPFAM" id="SSF69304">
    <property type="entry name" value="Tricorn protease N-terminal domain"/>
    <property type="match status" value="1"/>
</dbReference>
<keyword evidence="1" id="KW-0677">Repeat</keyword>
<feature type="domain" description="DUF6531" evidence="5">
    <location>
        <begin position="732"/>
        <end position="806"/>
    </location>
</feature>
<dbReference type="Gene3D" id="3.90.930.1">
    <property type="match status" value="1"/>
</dbReference>
<evidence type="ECO:0000259" key="6">
    <source>
        <dbReference type="Pfam" id="PF25023"/>
    </source>
</evidence>
<dbReference type="InterPro" id="IPR031325">
    <property type="entry name" value="RHS_repeat"/>
</dbReference>
<dbReference type="Gene3D" id="2.180.10.10">
    <property type="entry name" value="RHS repeat-associated core"/>
    <property type="match status" value="8"/>
</dbReference>
<keyword evidence="3" id="KW-0472">Membrane</keyword>
<keyword evidence="8" id="KW-1185">Reference proteome</keyword>
<proteinExistence type="predicted"/>
<dbReference type="InterPro" id="IPR006530">
    <property type="entry name" value="YD"/>
</dbReference>
<evidence type="ECO:0000256" key="2">
    <source>
        <dbReference type="SAM" id="MobiDB-lite"/>
    </source>
</evidence>
<dbReference type="NCBIfam" id="NF033679">
    <property type="entry name" value="DNRLRE_dom"/>
    <property type="match status" value="1"/>
</dbReference>
<evidence type="ECO:0000256" key="4">
    <source>
        <dbReference type="SAM" id="SignalP"/>
    </source>
</evidence>
<dbReference type="Gene3D" id="2.60.120.970">
    <property type="match status" value="1"/>
</dbReference>
<reference evidence="8" key="1">
    <citation type="submission" date="2015-03" db="EMBL/GenBank/DDBJ databases">
        <authorList>
            <person name="Urmite Genomes"/>
        </authorList>
    </citation>
    <scope>NUCLEOTIDE SEQUENCE [LARGE SCALE GENOMIC DNA]</scope>
    <source>
        <strain evidence="8">FF10</strain>
    </source>
</reference>
<accession>A0A0E4CSN2</accession>
<dbReference type="InterPro" id="IPR056823">
    <property type="entry name" value="TEN-like_YD-shell"/>
</dbReference>
<feature type="domain" description="Teneurin-like YD-shell" evidence="6">
    <location>
        <begin position="855"/>
        <end position="986"/>
    </location>
</feature>
<feature type="domain" description="Teneurin-like YD-shell" evidence="6">
    <location>
        <begin position="1104"/>
        <end position="1284"/>
    </location>
</feature>
<gene>
    <name evidence="7" type="primary">rhsC</name>
    <name evidence="7" type="ORF">BN1356_01104</name>
</gene>
<feature type="domain" description="Teneurin-like YD-shell" evidence="6">
    <location>
        <begin position="1549"/>
        <end position="1693"/>
    </location>
</feature>
<protein>
    <submittedName>
        <fullName evidence="7">Putative deoxyribonuclease RhsC</fullName>
    </submittedName>
</protein>
<name>A0A0E4CSN2_9STRE</name>
<feature type="signal peptide" evidence="4">
    <location>
        <begin position="1"/>
        <end position="26"/>
    </location>
</feature>
<dbReference type="EMBL" id="CTEN01000002">
    <property type="protein sequence ID" value="CQR24748.1"/>
    <property type="molecule type" value="Genomic_DNA"/>
</dbReference>
<evidence type="ECO:0000259" key="5">
    <source>
        <dbReference type="Pfam" id="PF20148"/>
    </source>
</evidence>
<evidence type="ECO:0000256" key="3">
    <source>
        <dbReference type="SAM" id="Phobius"/>
    </source>
</evidence>
<feature type="domain" description="Teneurin-like YD-shell" evidence="6">
    <location>
        <begin position="1314"/>
        <end position="1449"/>
    </location>
</feature>
<dbReference type="Gene3D" id="3.10.350.10">
    <property type="entry name" value="LysM domain"/>
    <property type="match status" value="1"/>
</dbReference>
<dbReference type="RefSeq" id="WP_093650518.1">
    <property type="nucleotide sequence ID" value="NZ_CTEN01000002.1"/>
</dbReference>
<feature type="transmembrane region" description="Helical" evidence="3">
    <location>
        <begin position="3102"/>
        <end position="3123"/>
    </location>
</feature>
<dbReference type="NCBIfam" id="TIGR03696">
    <property type="entry name" value="Rhs_assc_core"/>
    <property type="match status" value="1"/>
</dbReference>
<dbReference type="Pfam" id="PF20148">
    <property type="entry name" value="DUF6531"/>
    <property type="match status" value="1"/>
</dbReference>
<dbReference type="Pfam" id="PF25023">
    <property type="entry name" value="TEN_YD-shell"/>
    <property type="match status" value="7"/>
</dbReference>
<dbReference type="PANTHER" id="PTHR32305:SF15">
    <property type="entry name" value="PROTEIN RHSA-RELATED"/>
    <property type="match status" value="1"/>
</dbReference>
<dbReference type="InterPro" id="IPR022385">
    <property type="entry name" value="Rhs_assc_core"/>
</dbReference>
<dbReference type="InterPro" id="IPR050708">
    <property type="entry name" value="T6SS_VgrG/RHS"/>
</dbReference>
<feature type="domain" description="Teneurin-like YD-shell" evidence="6">
    <location>
        <begin position="2074"/>
        <end position="2209"/>
    </location>
</feature>
<dbReference type="STRING" id="1608583.BN1356_01104"/>
<keyword evidence="4" id="KW-0732">Signal</keyword>
<dbReference type="Pfam" id="PF05593">
    <property type="entry name" value="RHS_repeat"/>
    <property type="match status" value="6"/>
</dbReference>
<feature type="domain" description="Teneurin-like YD-shell" evidence="6">
    <location>
        <begin position="2343"/>
        <end position="2433"/>
    </location>
</feature>
<dbReference type="InterPro" id="IPR036779">
    <property type="entry name" value="LysM_dom_sf"/>
</dbReference>
<sequence length="3129" mass="343324" precursor="true">MKKIRKVFSWMMLLTIVLTNSPLMYAEEIQKAIQTTQDEMRYQNAIDEVEEAVVGNQNQNNPEQRDQTKVSDAKDKDGGDAIQQPKLPESGVSAEEAALREKYGEPVAQSGQEQLYKVDETRFVTYIGSDVKTYKNQDGQEIPVDLDLYSYHANGEHYYLPKESPVGVVLPSQVDKERPIDVFNQDDKISLYPIDKTYENATVQDNAILYNNVEGATDVQYTVQANGVKEEIVLANWEGKNRFTYGLDAASYDVTLENNQVLVKKKGKDAVLFVLTAPVMVDAAGAESQDITLELNKVGKKYELTVVASEDWLKDANRAYPVRIDPTVTVPRENLLDVVTSSVRGTFLGSAYGFVGYVTAENMGMPGVADIGRSRMYFKVNYDFKKNIPSEAKIDSASLNLYQYSDGKGTANATFAAYRVKQDFNIQTITWLSSLSLEDEISGESALSPAKLGMHHFDIRETVNGWVQGLYPNYGLVVKATNEGDYGGGFYTTEANVANNAQGGFTPDKAPSITIQWSVPDPVDVNYAIGNTTINLRNMVKTEKSGKLQFQGVFADGLTTPGATVTYNLSDAGKKYTGQVPGSFSYKYPDTSNFISAFEKGTTQYKDKLSNWQTIVPFTEPEFNKVYTIDAESQKDGQTSGKKSSDTFVIYKVTQYDTLPKIAAYYGVPLKQIAYDNRIQDMLLVKNNTLFIRNPKKNATKPYNPPKLNDAVKSDVDMLLMGRGLHCEFGFEPINLNTGNFYLDRRDVSIPELGGDFEIVRSYNSKAAGMNSLFGRGWSFAFHEQVTRDEEGNLYYTRSDGSILTFKKDGDKYLAPEGYDLNLTIKEVENKKADFGDGEEEYAVKEYHITDTDQQEKVFNFHGLLTSQTDEKGNKTSLTYNEDAILTQITSPSGLTFNVTMNEEGYIGAVGLPNGSTVAYEYDENGNLITYTDAAGVPTRYEYDDAGLMTAWYDGNGTKVIDNVYDDQGRVTKQTDGSGAVSTLAYSDGQTITTDANGNSTTYTYDKLYRTTAIAYPDGSSVSKTYDDANRLASETNELGQTTSYTYDENGNVLSETRFDGVAKSYTYDDKNHLLSETDFDGNTTSHSYDKEGNLLSTGLSDGSSITYTVDKEGRILSTTDALGNTTSFAYSGANLVKITNALGGVSTLTYNAHNQLVSVTNPRGGVTSYTYDAEGRKTSETDPDGVSTSYNFDGAGQVTGVTEGNGNTSTFSYDGFGRKIAASNGEGGQYSYTYDGVGNQLSLTDAEGHTTTYTYDSRGRLLTETDAAGKTVTFERDALGRVLHRTNEGGRTNSLTYDERFSQIATITDALGQVTQNSYDPSGNLTKVAYPIGTVSESSYDKLGRLLSYTDEAGQTVSYTYDALGQKLTETVGDRTTSYAYDAAGNVTNITYPDQSSVSYSYDAMGNVLTFTDAKGKETSYDYTSGGRLLSTKDPLGNTTSMTYDKNGNHSSVTDAAGYTASTLYNGQNQVSQVTDGLGNSTHFAYNQMELLTEVTDALGGKTKYRYNELGYPIAVEDANGNTTQISYSATAQVTQVVNPDGTTITNEYDALDRLIKQTQSSGLVTEYSYDAANRILTAKDNQDLDESYSYDKAGNRLTSTNSLGQVTSYSYDSFNQLTKTTFPDGSSESYTYDKVGNLATKTDVEGHTTTYHYDKNGNLTKTVDHLDRESSYSYDAVNRVVTETDPEGNAISYEYDVLGNLSKVTDANGNSSTYGYDANQHLVLYKDPKGKETALKYDPLGRLTETLAPTGATQSFTYDALGNTLTQTSGEGNTTSYSYDAMSRVSTMTKPTGGVTSYSYDATGSLATETDPSGDVTSYANDLYGRALERTLPNKAVFIYGYDKLGRLEKHGAPQGLSKVYTYDVSGNLTKETDQSDRSTSYTYDVAGRLLSEKNALDLETKYAYDKAGNLASVTTPSGAKTHLEYTKLDQLKTITSPTGRQTNLDYDPVGQVTKRTINGKREETYAYDPNGNLEKMVNPLGQSQTRTYDALDRLTAETDTAGQTTLYSYDKDDRLTKVTTGSGATASYSYDGNGNLTQVTSGSQRLSTFTYDNEDQLLTATKGSGEKASTATYTYDSVGNMTSVTNGNGQVTKYRYDQLSNIVERMTALGDTETYTYDVNNQLSQIKKADGKTISYDYNKLDQLLTTKYSEKSEGQVLYTYDADGRRVSMSDLTGKTNYAYNEEGQITGVRQGDGSLITYSYDDYGNIEKLTYPDGNEVKYSYDELDRLTKVTDKDGKVTTYAYNEAGDMTTVKRGDGSKSELTYDAGHRVTAIHHLDKKNKEISSYAYEYDDGNFITKETIKQDGQTLVQAYRYDSLGQLTNMTVYTDVKAQKESSSDQIDGRKLAEYRYTFDLAGNKLTSTEVVDGKETKSDFTYDAHNRLTQANIGDKTLSYTYDQNGNRIQSTGTDETLDYIYDTENRLLAVKDKEGMLFAALYDGDDNRVFTASRTEATNTYQLFKRKEKKQSPKTSPNGEENSVFWYGFSQNVLQFLSSFGSSQGYDWRETFDTISVAYHQKVAKDRATKEGLVVNPPSEDNLPGQDPVTYASEVQDVLIPYTTKEDTYNYYEVRNYINDVNQENAQVLETYDDQMQARETYTYGRGRESYHNNQTGETYNYLTSVTGSVTGLTKDGSSVASSSYQLYGSTKESTDQTGNPFAYNGEARDITGLDYLRARYYDNKVGTFLTEDSYQGDDQDPLSQNLYSYVQNNPVNYTDPSGHRQMGLVGGGGRATINTSQQRRYSQTMMDPSMFGRYNPSDSSGYYTAANYVRQQIQTNPSYRAPASYYSAFGPNGAVYSPSTSYGYAQQYQSQTLVFNPLTALQQAQANGQSTYNWGSSKSKEGKNIHRNWTKALEETQKHVCDPKTMKGKDPAKNTINKSQLLSIAGIGSAAMLLLGMTSDPKSGNKKSTPLFGMGSYTIEPPSMDIPFNNGWYSTFVKTSNSTEKPSGGIFNLNITNGWQPSLNLNIAGGSGTIGLSGGNLVVSGSLNIGSVKGVKVANTVNASVGFDGIDYNNMTTYTQNGNLLSIGNGVNLNGDLPNGIIGGYNISQVGSNNNGVTNLTTTQVGFRTGNLLQVGAIATSPIWVPIVAGAISSIGGIAAGTGAISSIGGAVVSIVVIIKNLLND</sequence>
<dbReference type="NCBIfam" id="TIGR01643">
    <property type="entry name" value="YD_repeat_2x"/>
    <property type="match status" value="26"/>
</dbReference>